<name>A0A7S3L6D7_9STRA</name>
<sequence length="957" mass="105259">MQISSLPNMMTPQQRFSESSRDHQKNDSRPVVTAGIDDNSVIDSMSIDCQTYRKAQCAVSPGRFGFHAKVETQTDSSEFVEEHKGLGRVAPSQRQVSSSNPSTLLTTTSITNNTVTTTTQDNSHLVNTAPVERSSSSTSTINIANTVPGFATFGGHDSSRFTSGDNPRLVAPHSSSNQQETQFWNSDTLRNNPQSPLQGTTMGLTNNHNNQGLTRQQRTVSDQQEPKMERNNESTTSVTAGDYLRTNERKDHEDDDTTTAHSIDSSVPSPALSYREHHGTESNALGATTPSTVSTAASTTDEASLMLDPTNLDRLSLRFEGNEGTYRHRRGPSWESHTLPLPATPEPVPHETPHFAPGSHTPATNVWNNPQAHARIASFRNDAESSRYGFRHPEAMWAHPPHPVPPPQPTLYRQPTAIPYNTYQNPTGSGPRGHSTLPPTPPRGSGRGQRAPQSPHHRGASGPYAGPSSGSGPGSRSSAEVLKTLLRKKACLYEPDTSRAVALVTWLVGRELALEFGFFSRQQLQAGVHACVAQKIDSGVITRTKVNRCMQIILNSCFHYIIPRPDGSEENGEFFRLMFAREVTDDAVLLRELPAPWDDLAVSSETVLAAALSEGKSPHSSPMLSSKGNPSKDDKEDDDNDEDNKRAVLLCFNENVRCAEDVFRCHNEFIRDTAHACHLQLSSYEWGHFFGVEAASAPHLWGNIGIPIPANEMCDPGQVDALGMLSMNELAKFRTFWCSKRYEHDHELCGFAHIEVNGGWLRRNPSYHNYRAEMCEFVTRQTDPRMGSRVVVINECPHGTNCVMSHSAEEMFYHPMRYKRRVCSATQRHPGICHHGDSCPDFHAMDTYRFPSKKIDGRAGARHSRHTGASKGAAPPSGAPILYVSPAPPSRFEEHLVLPGLKSLYRRHSSVTRAHIRQGAQCESFYSNFGDDADVAAEPLGAARTAPPPGLPPAPPH</sequence>
<feature type="compositionally biased region" description="Basic and acidic residues" evidence="2">
    <location>
        <begin position="18"/>
        <end position="28"/>
    </location>
</feature>
<protein>
    <recommendedName>
        <fullName evidence="3">C3H1-type domain-containing protein</fullName>
    </recommendedName>
</protein>
<evidence type="ECO:0000313" key="4">
    <source>
        <dbReference type="EMBL" id="CAE0413552.1"/>
    </source>
</evidence>
<evidence type="ECO:0000256" key="1">
    <source>
        <dbReference type="PROSITE-ProRule" id="PRU00723"/>
    </source>
</evidence>
<feature type="compositionally biased region" description="Polar residues" evidence="2">
    <location>
        <begin position="618"/>
        <end position="629"/>
    </location>
</feature>
<keyword evidence="1" id="KW-0479">Metal-binding</keyword>
<feature type="region of interest" description="Disordered" evidence="2">
    <location>
        <begin position="613"/>
        <end position="641"/>
    </location>
</feature>
<dbReference type="GO" id="GO:0008270">
    <property type="term" value="F:zinc ion binding"/>
    <property type="evidence" value="ECO:0007669"/>
    <property type="project" value="UniProtKB-KW"/>
</dbReference>
<feature type="region of interest" description="Disordered" evidence="2">
    <location>
        <begin position="1"/>
        <end position="37"/>
    </location>
</feature>
<feature type="compositionally biased region" description="Polar residues" evidence="2">
    <location>
        <begin position="173"/>
        <end position="223"/>
    </location>
</feature>
<feature type="compositionally biased region" description="Pro residues" evidence="2">
    <location>
        <begin position="946"/>
        <end position="957"/>
    </location>
</feature>
<gene>
    <name evidence="4" type="ORF">ACOF00016_LOCUS10807</name>
</gene>
<dbReference type="InterPro" id="IPR000571">
    <property type="entry name" value="Znf_CCCH"/>
</dbReference>
<feature type="region of interest" description="Disordered" evidence="2">
    <location>
        <begin position="399"/>
        <end position="478"/>
    </location>
</feature>
<feature type="region of interest" description="Disordered" evidence="2">
    <location>
        <begin position="857"/>
        <end position="878"/>
    </location>
</feature>
<reference evidence="4" key="1">
    <citation type="submission" date="2021-01" db="EMBL/GenBank/DDBJ databases">
        <authorList>
            <person name="Corre E."/>
            <person name="Pelletier E."/>
            <person name="Niang G."/>
            <person name="Scheremetjew M."/>
            <person name="Finn R."/>
            <person name="Kale V."/>
            <person name="Holt S."/>
            <person name="Cochrane G."/>
            <person name="Meng A."/>
            <person name="Brown T."/>
            <person name="Cohen L."/>
        </authorList>
    </citation>
    <scope>NUCLEOTIDE SEQUENCE</scope>
    <source>
        <strain evidence="4">CCMP127</strain>
    </source>
</reference>
<feature type="compositionally biased region" description="Polar residues" evidence="2">
    <location>
        <begin position="1"/>
        <end position="17"/>
    </location>
</feature>
<feature type="compositionally biased region" description="Polar residues" evidence="2">
    <location>
        <begin position="419"/>
        <end position="428"/>
    </location>
</feature>
<dbReference type="PROSITE" id="PS50103">
    <property type="entry name" value="ZF_C3H1"/>
    <property type="match status" value="1"/>
</dbReference>
<feature type="region of interest" description="Disordered" evidence="2">
    <location>
        <begin position="938"/>
        <end position="957"/>
    </location>
</feature>
<feature type="compositionally biased region" description="Low complexity" evidence="2">
    <location>
        <begin position="869"/>
        <end position="878"/>
    </location>
</feature>
<dbReference type="EMBL" id="HBIM01013333">
    <property type="protein sequence ID" value="CAE0413552.1"/>
    <property type="molecule type" value="Transcribed_RNA"/>
</dbReference>
<feature type="compositionally biased region" description="Low complexity" evidence="2">
    <location>
        <begin position="460"/>
        <end position="478"/>
    </location>
</feature>
<feature type="compositionally biased region" description="Pro residues" evidence="2">
    <location>
        <begin position="400"/>
        <end position="409"/>
    </location>
</feature>
<evidence type="ECO:0000259" key="3">
    <source>
        <dbReference type="PROSITE" id="PS50103"/>
    </source>
</evidence>
<feature type="domain" description="C3H1-type" evidence="3">
    <location>
        <begin position="817"/>
        <end position="846"/>
    </location>
</feature>
<evidence type="ECO:0000256" key="2">
    <source>
        <dbReference type="SAM" id="MobiDB-lite"/>
    </source>
</evidence>
<feature type="compositionally biased region" description="Polar residues" evidence="2">
    <location>
        <begin position="259"/>
        <end position="268"/>
    </location>
</feature>
<dbReference type="AlphaFoldDB" id="A0A7S3L6D7"/>
<organism evidence="4">
    <name type="scientific">Amphora coffeiformis</name>
    <dbReference type="NCBI Taxonomy" id="265554"/>
    <lineage>
        <taxon>Eukaryota</taxon>
        <taxon>Sar</taxon>
        <taxon>Stramenopiles</taxon>
        <taxon>Ochrophyta</taxon>
        <taxon>Bacillariophyta</taxon>
        <taxon>Bacillariophyceae</taxon>
        <taxon>Bacillariophycidae</taxon>
        <taxon>Thalassiophysales</taxon>
        <taxon>Catenulaceae</taxon>
        <taxon>Amphora</taxon>
    </lineage>
</organism>
<accession>A0A7S3L6D7</accession>
<keyword evidence="1" id="KW-0862">Zinc</keyword>
<feature type="zinc finger region" description="C3H1-type" evidence="1">
    <location>
        <begin position="817"/>
        <end position="846"/>
    </location>
</feature>
<feature type="region of interest" description="Disordered" evidence="2">
    <location>
        <begin position="157"/>
        <end position="292"/>
    </location>
</feature>
<keyword evidence="1" id="KW-0863">Zinc-finger</keyword>
<proteinExistence type="predicted"/>